<evidence type="ECO:0000313" key="1">
    <source>
        <dbReference type="EMBL" id="KKK46885.1"/>
    </source>
</evidence>
<comment type="caution">
    <text evidence="1">The sequence shown here is derived from an EMBL/GenBank/DDBJ whole genome shotgun (WGS) entry which is preliminary data.</text>
</comment>
<proteinExistence type="predicted"/>
<dbReference type="AlphaFoldDB" id="A0A0F8WFH2"/>
<feature type="non-terminal residue" evidence="1">
    <location>
        <position position="334"/>
    </location>
</feature>
<organism evidence="1">
    <name type="scientific">marine sediment metagenome</name>
    <dbReference type="NCBI Taxonomy" id="412755"/>
    <lineage>
        <taxon>unclassified sequences</taxon>
        <taxon>metagenomes</taxon>
        <taxon>ecological metagenomes</taxon>
    </lineage>
</organism>
<name>A0A0F8WFH2_9ZZZZ</name>
<protein>
    <submittedName>
        <fullName evidence="1">Uncharacterized protein</fullName>
    </submittedName>
</protein>
<accession>A0A0F8WFH2</accession>
<feature type="non-terminal residue" evidence="1">
    <location>
        <position position="1"/>
    </location>
</feature>
<reference evidence="1" key="1">
    <citation type="journal article" date="2015" name="Nature">
        <title>Complex archaea that bridge the gap between prokaryotes and eukaryotes.</title>
        <authorList>
            <person name="Spang A."/>
            <person name="Saw J.H."/>
            <person name="Jorgensen S.L."/>
            <person name="Zaremba-Niedzwiedzka K."/>
            <person name="Martijn J."/>
            <person name="Lind A.E."/>
            <person name="van Eijk R."/>
            <person name="Schleper C."/>
            <person name="Guy L."/>
            <person name="Ettema T.J."/>
        </authorList>
    </citation>
    <scope>NUCLEOTIDE SEQUENCE</scope>
</reference>
<dbReference type="EMBL" id="LAZR01069857">
    <property type="protein sequence ID" value="KKK46885.1"/>
    <property type="molecule type" value="Genomic_DNA"/>
</dbReference>
<gene>
    <name evidence="1" type="ORF">LCGC14_3160770</name>
</gene>
<sequence length="334" mass="34759">GNSTLVPYLASANNFTANNIFNQNLTVDTDTLFVNSNTDRVGIGMIVPSEKLDVAGAIKASGAIYGNRADRFAFYTISGGIYAAGSVDNYFGGNVGIGTTTPSDTLTVVGTARFTGGVIFESNATGVNPVAPQHLVTLSYMEDAIPGILDFYLASSTDGGTGFFDLFPDDLGGAETSFASSTAANTDDQLIATWISTSTLPNTLETGKIVEMHIHAEETGANANTQLYFTLATTSGAVFLTSEISGTITSKDSVRMHKPVTSDIELASDDRLVLALFANVGSGAPGEITIYFEGRTASRLEIPAPTSVLISGLLKASGAKPLTGNWGVDGFNIT</sequence>